<dbReference type="RefSeq" id="WP_193495719.1">
    <property type="nucleotide sequence ID" value="NZ_CP063169.1"/>
</dbReference>
<dbReference type="Proteomes" id="UP000593758">
    <property type="component" value="Chromosome"/>
</dbReference>
<dbReference type="AlphaFoldDB" id="A0A7M1SP99"/>
<reference evidence="2 3" key="1">
    <citation type="submission" date="2020-10" db="EMBL/GenBank/DDBJ databases">
        <title>Haloactinobacterium sp. RN3S43, a bacterium isolated from saline soil.</title>
        <authorList>
            <person name="Sun J.-Q."/>
        </authorList>
    </citation>
    <scope>NUCLEOTIDE SEQUENCE [LARGE SCALE GENOMIC DNA]</scope>
    <source>
        <strain evidence="2 3">RN3S43</strain>
    </source>
</reference>
<organism evidence="2 3">
    <name type="scientific">Ruania alkalisoli</name>
    <dbReference type="NCBI Taxonomy" id="2779775"/>
    <lineage>
        <taxon>Bacteria</taxon>
        <taxon>Bacillati</taxon>
        <taxon>Actinomycetota</taxon>
        <taxon>Actinomycetes</taxon>
        <taxon>Micrococcales</taxon>
        <taxon>Ruaniaceae</taxon>
        <taxon>Ruania</taxon>
    </lineage>
</organism>
<dbReference type="Gene3D" id="3.40.50.10140">
    <property type="entry name" value="Toll/interleukin-1 receptor homology (TIR) domain"/>
    <property type="match status" value="1"/>
</dbReference>
<dbReference type="InterPro" id="IPR000157">
    <property type="entry name" value="TIR_dom"/>
</dbReference>
<dbReference type="SUPFAM" id="SSF52200">
    <property type="entry name" value="Toll/Interleukin receptor TIR domain"/>
    <property type="match status" value="1"/>
</dbReference>
<evidence type="ECO:0000259" key="1">
    <source>
        <dbReference type="PROSITE" id="PS50104"/>
    </source>
</evidence>
<keyword evidence="2" id="KW-0675">Receptor</keyword>
<protein>
    <submittedName>
        <fullName evidence="2">Toll/interleukin-1 receptor domain-containing protein</fullName>
    </submittedName>
</protein>
<keyword evidence="3" id="KW-1185">Reference proteome</keyword>
<dbReference type="EMBL" id="CP063169">
    <property type="protein sequence ID" value="QOR69380.1"/>
    <property type="molecule type" value="Genomic_DNA"/>
</dbReference>
<name>A0A7M1SP99_9MICO</name>
<gene>
    <name evidence="2" type="ORF">IM660_11795</name>
</gene>
<dbReference type="InterPro" id="IPR035897">
    <property type="entry name" value="Toll_tir_struct_dom_sf"/>
</dbReference>
<evidence type="ECO:0000313" key="3">
    <source>
        <dbReference type="Proteomes" id="UP000593758"/>
    </source>
</evidence>
<sequence length="382" mass="41665">MTVSYQVLALHVDRPGWLAKLRQSVASELMALGVHKSLNVNVTEELLDSEAPAVAVLLVGPATKNASSLDRRIIAARDSGLVVIPVVDSLAAFAAQVPDLVSAFNGFEWSGGDPERRLARIVLKQLGIEERDRKVFISHRRSDGLAAAEQLYDALSHVSFSPFIDRFAIPAGDNVQLRIADALESFAFVLLLETPDAHASDWVFDELEYALAHSMGVLIVTWPDEPPPIPGSDRLPRVHLQSADLVQKGHGFDALSSEAVDRVLREVESAHALGLVRRRKMLLSSVQSSAEAGGATCTALKDWSMDVSGPSGRSIVAVAPRLPESEDLHRLDEMRNSIQETADALLIHAARQLEASRKRHLDWAKGDRNLRMISENAVGGLW</sequence>
<feature type="domain" description="TIR" evidence="1">
    <location>
        <begin position="131"/>
        <end position="271"/>
    </location>
</feature>
<accession>A0A7M1SP99</accession>
<dbReference type="KEGG" id="halt:IM660_11795"/>
<dbReference type="GO" id="GO:0007165">
    <property type="term" value="P:signal transduction"/>
    <property type="evidence" value="ECO:0007669"/>
    <property type="project" value="InterPro"/>
</dbReference>
<evidence type="ECO:0000313" key="2">
    <source>
        <dbReference type="EMBL" id="QOR69380.1"/>
    </source>
</evidence>
<proteinExistence type="predicted"/>
<dbReference type="Pfam" id="PF13676">
    <property type="entry name" value="TIR_2"/>
    <property type="match status" value="1"/>
</dbReference>
<dbReference type="PROSITE" id="PS50104">
    <property type="entry name" value="TIR"/>
    <property type="match status" value="1"/>
</dbReference>